<dbReference type="AlphaFoldDB" id="A0A8S1GNG0"/>
<dbReference type="InterPro" id="IPR041245">
    <property type="entry name" value="CARMIL_PH"/>
</dbReference>
<organism evidence="3 4">
    <name type="scientific">Caenorhabditis auriculariae</name>
    <dbReference type="NCBI Taxonomy" id="2777116"/>
    <lineage>
        <taxon>Eukaryota</taxon>
        <taxon>Metazoa</taxon>
        <taxon>Ecdysozoa</taxon>
        <taxon>Nematoda</taxon>
        <taxon>Chromadorea</taxon>
        <taxon>Rhabditida</taxon>
        <taxon>Rhabditina</taxon>
        <taxon>Rhabditomorpha</taxon>
        <taxon>Rhabditoidea</taxon>
        <taxon>Rhabditidae</taxon>
        <taxon>Peloderinae</taxon>
        <taxon>Caenorhabditis</taxon>
    </lineage>
</organism>
<proteinExistence type="predicted"/>
<name>A0A8S1GNG0_9PELO</name>
<reference evidence="3" key="1">
    <citation type="submission" date="2020-10" db="EMBL/GenBank/DDBJ databases">
        <authorList>
            <person name="Kikuchi T."/>
        </authorList>
    </citation>
    <scope>NUCLEOTIDE SEQUENCE</scope>
    <source>
        <strain evidence="3">NKZ352</strain>
    </source>
</reference>
<dbReference type="Proteomes" id="UP000835052">
    <property type="component" value="Unassembled WGS sequence"/>
</dbReference>
<keyword evidence="4" id="KW-1185">Reference proteome</keyword>
<feature type="domain" description="CARMIL pleckstrin homology" evidence="2">
    <location>
        <begin position="31"/>
        <end position="128"/>
    </location>
</feature>
<dbReference type="OrthoDB" id="18598at2759"/>
<dbReference type="InterPro" id="IPR011993">
    <property type="entry name" value="PH-like_dom_sf"/>
</dbReference>
<comment type="caution">
    <text evidence="3">The sequence shown here is derived from an EMBL/GenBank/DDBJ whole genome shotgun (WGS) entry which is preliminary data.</text>
</comment>
<evidence type="ECO:0000259" key="2">
    <source>
        <dbReference type="Pfam" id="PF17888"/>
    </source>
</evidence>
<dbReference type="InterPro" id="IPR001611">
    <property type="entry name" value="Leu-rich_rpt"/>
</dbReference>
<dbReference type="GO" id="GO:0030027">
    <property type="term" value="C:lamellipodium"/>
    <property type="evidence" value="ECO:0007669"/>
    <property type="project" value="TreeGrafter"/>
</dbReference>
<gene>
    <name evidence="3" type="ORF">CAUJ_LOCUS668</name>
</gene>
<feature type="compositionally biased region" description="Basic and acidic residues" evidence="1">
    <location>
        <begin position="912"/>
        <end position="923"/>
    </location>
</feature>
<dbReference type="GO" id="GO:0005886">
    <property type="term" value="C:plasma membrane"/>
    <property type="evidence" value="ECO:0007669"/>
    <property type="project" value="TreeGrafter"/>
</dbReference>
<dbReference type="InterPro" id="IPR032675">
    <property type="entry name" value="LRR_dom_sf"/>
</dbReference>
<accession>A0A8S1GNG0</accession>
<dbReference type="Gene3D" id="2.30.29.30">
    <property type="entry name" value="Pleckstrin-homology domain (PH domain)/Phosphotyrosine-binding domain (PTB)"/>
    <property type="match status" value="1"/>
</dbReference>
<sequence>MSMTRSTVQELCDFVQQNPATVLGNKFFDSRLVLHVEASAKSDKFESRILVLSKFRVFFLSGKAPGSLKVEKSFHLLSIKALQVVKEDELSITFEENLHRKKIVVKSSTQTGLFLSKQILSALKHYFPDIGSQLATTFEIAPTSLLGDFETLPIDVAPRPCHSFRRTYAALCDFYEQPYREEVSWDVEKIYTINKLRDLRIDDFSHLLPRDLLPIVGVLQYSAYFSGLIADGVRIPPEVIDVILSVVRKSNHLQRVQLRNCALPKDFVMLFASALQNSSTICLESLDLSKNVLDDKKGFGALSLVLPRMPTLRHLNVSECQLSEKCVQLLCAGLYNGVTACKGGNMQLSDLVLSSNVIREDVSSLINLISLCTSLRVLDLTDTGFPLEKIWPALKYGGLQIEKLLLGGCFVAKKAIENLQAVKEYFSMAVNLSQINFNNTTLPSEFLKNMLLGLASNRQLKPFRLDLDNVSDKGSPQILEACLGSIQCESLSLRDNNLEADLQGILQSLLTVPCLRRLDIGGANFSSLKRSGKQSNSSTINKILLDVVKLYSDESSLEELIVSECRLGAFLSVLMNTLGATTSLKILDVSSNEMGNFGARILSKALQVNVSLRTILIDNNHIGADGFVDIANAMRMNYTLTNIPYPVHDSFECMQRAERPRAISALSQIQQLLFRNRTSASFEEANCKRIHAAGLQQLLEKASEESFRTVNGSVFSFSNEPFPSRLNEIVEDFVEQFRREASLCINESLPRATSPSVNFDSKRAEQFAGSRLNELWVEDAKHVFSDWRWREFCDRSEFLLKSNLETSSVDRSSLGNASPAFPAKRSEASYRPRSIIGEIAENGEVGVSLDAPPKPSPLQHLQKSRPRRRGQGSSPLKQVIVEDVMLTSRSTEAEGDDEVSTKSTTESEDGADGDKPAKNEHITRIAMIPDPSLLAQVQLKSPTDRAAANLSPDSPPPLPQRNRPPPGAQPPSLPPKPEPRARTTIPAAEDDENANSRRSVADMTPLFMRENRSTPTLTLNRDRDE</sequence>
<dbReference type="PANTHER" id="PTHR24112">
    <property type="entry name" value="LEUCINE-RICH REPEAT, ISOFORM F-RELATED"/>
    <property type="match status" value="1"/>
</dbReference>
<protein>
    <recommendedName>
        <fullName evidence="2">CARMIL pleckstrin homology domain-containing protein</fullName>
    </recommendedName>
</protein>
<dbReference type="SUPFAM" id="SSF52047">
    <property type="entry name" value="RNI-like"/>
    <property type="match status" value="2"/>
</dbReference>
<dbReference type="SMART" id="SM00368">
    <property type="entry name" value="LRR_RI"/>
    <property type="match status" value="3"/>
</dbReference>
<evidence type="ECO:0000256" key="1">
    <source>
        <dbReference type="SAM" id="MobiDB-lite"/>
    </source>
</evidence>
<dbReference type="Pfam" id="PF13516">
    <property type="entry name" value="LRR_6"/>
    <property type="match status" value="1"/>
</dbReference>
<evidence type="ECO:0000313" key="4">
    <source>
        <dbReference type="Proteomes" id="UP000835052"/>
    </source>
</evidence>
<dbReference type="EMBL" id="CAJGYM010000001">
    <property type="protein sequence ID" value="CAD6184749.1"/>
    <property type="molecule type" value="Genomic_DNA"/>
</dbReference>
<feature type="region of interest" description="Disordered" evidence="1">
    <location>
        <begin position="846"/>
        <end position="1025"/>
    </location>
</feature>
<dbReference type="Pfam" id="PF17888">
    <property type="entry name" value="Carm_PH"/>
    <property type="match status" value="1"/>
</dbReference>
<evidence type="ECO:0000313" key="3">
    <source>
        <dbReference type="EMBL" id="CAD6184749.1"/>
    </source>
</evidence>
<dbReference type="GO" id="GO:0034315">
    <property type="term" value="P:regulation of Arp2/3 complex-mediated actin nucleation"/>
    <property type="evidence" value="ECO:0007669"/>
    <property type="project" value="TreeGrafter"/>
</dbReference>
<dbReference type="Gene3D" id="3.80.10.10">
    <property type="entry name" value="Ribonuclease Inhibitor"/>
    <property type="match status" value="1"/>
</dbReference>
<dbReference type="GO" id="GO:0016477">
    <property type="term" value="P:cell migration"/>
    <property type="evidence" value="ECO:0007669"/>
    <property type="project" value="TreeGrafter"/>
</dbReference>
<dbReference type="InterPro" id="IPR051279">
    <property type="entry name" value="PP1-Reg/Actin-Interact_Protein"/>
</dbReference>
<feature type="compositionally biased region" description="Pro residues" evidence="1">
    <location>
        <begin position="953"/>
        <end position="976"/>
    </location>
</feature>
<dbReference type="PANTHER" id="PTHR24112:SF66">
    <property type="entry name" value="LEUCINE-RICH REPEAT, ISOFORM F"/>
    <property type="match status" value="1"/>
</dbReference>